<feature type="region of interest" description="Disordered" evidence="2">
    <location>
        <begin position="1169"/>
        <end position="1253"/>
    </location>
</feature>
<gene>
    <name evidence="3" type="ORF">WMSIL1_LOCUS166</name>
</gene>
<reference evidence="3 4" key="1">
    <citation type="submission" date="2019-07" db="EMBL/GenBank/DDBJ databases">
        <authorList>
            <person name="Jastrzebski P J."/>
            <person name="Paukszto L."/>
            <person name="Jastrzebski P J."/>
        </authorList>
    </citation>
    <scope>NUCLEOTIDE SEQUENCE [LARGE SCALE GENOMIC DNA]</scope>
    <source>
        <strain evidence="3 4">WMS-il1</strain>
    </source>
</reference>
<feature type="region of interest" description="Disordered" evidence="2">
    <location>
        <begin position="144"/>
        <end position="268"/>
    </location>
</feature>
<feature type="compositionally biased region" description="Basic and acidic residues" evidence="2">
    <location>
        <begin position="204"/>
        <end position="225"/>
    </location>
</feature>
<proteinExistence type="predicted"/>
<feature type="compositionally biased region" description="Basic and acidic residues" evidence="2">
    <location>
        <begin position="1215"/>
        <end position="1239"/>
    </location>
</feature>
<dbReference type="EMBL" id="CABIJS010000006">
    <property type="protein sequence ID" value="VUZ38750.1"/>
    <property type="molecule type" value="Genomic_DNA"/>
</dbReference>
<feature type="region of interest" description="Disordered" evidence="2">
    <location>
        <begin position="312"/>
        <end position="357"/>
    </location>
</feature>
<evidence type="ECO:0000256" key="1">
    <source>
        <dbReference type="SAM" id="Coils"/>
    </source>
</evidence>
<protein>
    <submittedName>
        <fullName evidence="3">Uncharacterized protein</fullName>
    </submittedName>
</protein>
<evidence type="ECO:0000313" key="3">
    <source>
        <dbReference type="EMBL" id="VUZ38750.1"/>
    </source>
</evidence>
<feature type="compositionally biased region" description="Basic and acidic residues" evidence="2">
    <location>
        <begin position="313"/>
        <end position="325"/>
    </location>
</feature>
<feature type="compositionally biased region" description="Polar residues" evidence="2">
    <location>
        <begin position="184"/>
        <end position="203"/>
    </location>
</feature>
<feature type="coiled-coil region" evidence="1">
    <location>
        <begin position="772"/>
        <end position="833"/>
    </location>
</feature>
<dbReference type="AlphaFoldDB" id="A0A564XUV7"/>
<organism evidence="3 4">
    <name type="scientific">Hymenolepis diminuta</name>
    <name type="common">Rat tapeworm</name>
    <dbReference type="NCBI Taxonomy" id="6216"/>
    <lineage>
        <taxon>Eukaryota</taxon>
        <taxon>Metazoa</taxon>
        <taxon>Spiralia</taxon>
        <taxon>Lophotrochozoa</taxon>
        <taxon>Platyhelminthes</taxon>
        <taxon>Cestoda</taxon>
        <taxon>Eucestoda</taxon>
        <taxon>Cyclophyllidea</taxon>
        <taxon>Hymenolepididae</taxon>
        <taxon>Hymenolepis</taxon>
    </lineage>
</organism>
<feature type="compositionally biased region" description="Basic and acidic residues" evidence="2">
    <location>
        <begin position="333"/>
        <end position="350"/>
    </location>
</feature>
<sequence>MQAIGKTVDYVVQRASGAVGLANGAVSGAVHRTTDAVNTVGRFASDSATGAVNRVNRVATDAVRPANGAVNTVGRTAAGAVRATTGGLGNAVRFGSSEIITVEENQPLFEFGGDGRSGYNPPLGYTEFPERDYSGKTQYRSSVNLSRDQHFSGGNQTGLYLKPGTFRNDIQGGSSTKPDIFNGGFQSDFYSRPSQPDGNFQTDFNRRPDRLEEGDRRDNNSDPRKSGRRIKVNKDGEKDNNGNEKRSGHDYENNQINLDPKYERPGVDYDYRNRHKDDYDFKPPEVKIRSYKQEAPSIDEDKLNQLIELINEMPKHRDKNGEDKVQMQPQRGRPRESVGSRWESRKRDDGDAQSNFSFRMIGGNRKKFNWPKLRKSKAQADFQMENQMESDREMNANFEAGSHYQADMDMVPCMVPRVRFNSGGSRCAPSGCCSGDANFEIQTAPPKTECCLRKLCMKSCGGPHYGLDYCCCGARMYGDCDCDGRFDDDVEVGINRDFDEGFSRPRRFSGSYEGDFYRNFNGGMNNGALGRSFNNGMDLGFQGGVQGAPNFGMNGGMNNGMGGGFNNGMGLGIQGGPLAGIKGGMSENLNGIAGVGNLAALSGLCVSLNALNGALGDLSGRLGNMNSVVGAGMGGNTGMNSGMISTGRSNGLNIGVGMQGVGGTLSVGSGMNFSGQNISNVRQNSKVDAGGRVQKSIGSSFGQDDNFGRSMVNLQTTHGDTSGLDVYYLNQSGNPSGNNRSSSVPPRTVGLSLNTNIVDDGDYEIQYIEPDMEEYNRKVKEAEERAKQKRQELIRQRDEGVARKRAEMEKQIEEEYERRKAEAERQRDAQIKERISKVQGDLKKQERDLMQQFCEKLKILRDTEAEKRRKYESALAEANQRSESLKQQLAVVTQQMQELEMLKSQLQIQQAERRQKMDMLSKQIQIAVQVPSYQSDTTMEKNLLADFSQKMCALRTQEQQIKKDVCKESEILNFGYYSKQKYELKILFNFLKISHFPIFAVNVPMPQVERPAIKPTSATISFSPTINQQQYPQVMPLCQPPCPPAPQQIQPYCAPAMPMMPMPMMGCYAPCSSCSTCCMPSGGYMPPIPVHAGANIQQNGCSSHQGCYGENSQHVSYQNSKETYVDHNVPRKECILTKCCLPSNIGTGTDCCMATPKVDYVSEDEIYEMKSSASTESENDGECNSEEENDNDDRERSKNERSEEKECEETVSDCESVKSIETLKRSDPTSAVLDKKMVTMDENPDNSIHGCCG</sequence>
<keyword evidence="1" id="KW-0175">Coiled coil</keyword>
<dbReference type="Proteomes" id="UP000321570">
    <property type="component" value="Unassembled WGS sequence"/>
</dbReference>
<evidence type="ECO:0000256" key="2">
    <source>
        <dbReference type="SAM" id="MobiDB-lite"/>
    </source>
</evidence>
<keyword evidence="4" id="KW-1185">Reference proteome</keyword>
<evidence type="ECO:0000313" key="4">
    <source>
        <dbReference type="Proteomes" id="UP000321570"/>
    </source>
</evidence>
<feature type="coiled-coil region" evidence="1">
    <location>
        <begin position="861"/>
        <end position="912"/>
    </location>
</feature>
<accession>A0A564XUV7</accession>
<feature type="compositionally biased region" description="Polar residues" evidence="2">
    <location>
        <begin position="144"/>
        <end position="158"/>
    </location>
</feature>
<feature type="compositionally biased region" description="Basic and acidic residues" evidence="2">
    <location>
        <begin position="232"/>
        <end position="252"/>
    </location>
</feature>
<feature type="compositionally biased region" description="Acidic residues" evidence="2">
    <location>
        <begin position="1177"/>
        <end position="1192"/>
    </location>
</feature>
<name>A0A564XUV7_HYMDI</name>
<feature type="region of interest" description="Disordered" evidence="2">
    <location>
        <begin position="686"/>
        <end position="706"/>
    </location>
</feature>
<feature type="compositionally biased region" description="Basic and acidic residues" evidence="2">
    <location>
        <begin position="1193"/>
        <end position="1204"/>
    </location>
</feature>